<protein>
    <submittedName>
        <fullName evidence="1">Uncharacterized protein</fullName>
    </submittedName>
</protein>
<dbReference type="EMBL" id="JAVDDT010000001">
    <property type="protein sequence ID" value="MDQ2068656.1"/>
    <property type="molecule type" value="Genomic_DNA"/>
</dbReference>
<reference evidence="1 2" key="1">
    <citation type="submission" date="2023-08" db="EMBL/GenBank/DDBJ databases">
        <title>Whole-genome sequencing of halo(alkali)philic microorganisms from hypersaline lakes.</title>
        <authorList>
            <person name="Sorokin D.Y."/>
            <person name="Abbas B."/>
            <person name="Merkel A.Y."/>
        </authorList>
    </citation>
    <scope>NUCLEOTIDE SEQUENCE [LARGE SCALE GENOMIC DNA]</scope>
    <source>
        <strain evidence="1 2">AB-CW4</strain>
    </source>
</reference>
<evidence type="ECO:0000313" key="1">
    <source>
        <dbReference type="EMBL" id="MDQ2068656.1"/>
    </source>
</evidence>
<accession>A0ABU0W3T8</accession>
<dbReference type="RefSeq" id="WP_306727138.1">
    <property type="nucleotide sequence ID" value="NZ_JAVDDT010000001.1"/>
</dbReference>
<proteinExistence type="predicted"/>
<dbReference type="Proteomes" id="UP001239019">
    <property type="component" value="Unassembled WGS sequence"/>
</dbReference>
<organism evidence="1 2">
    <name type="scientific">Natronospira bacteriovora</name>
    <dbReference type="NCBI Taxonomy" id="3069753"/>
    <lineage>
        <taxon>Bacteria</taxon>
        <taxon>Pseudomonadati</taxon>
        <taxon>Pseudomonadota</taxon>
        <taxon>Gammaproteobacteria</taxon>
        <taxon>Natronospirales</taxon>
        <taxon>Natronospiraceae</taxon>
        <taxon>Natronospira</taxon>
    </lineage>
</organism>
<gene>
    <name evidence="1" type="ORF">RBH19_02055</name>
</gene>
<comment type="caution">
    <text evidence="1">The sequence shown here is derived from an EMBL/GenBank/DDBJ whole genome shotgun (WGS) entry which is preliminary data.</text>
</comment>
<evidence type="ECO:0000313" key="2">
    <source>
        <dbReference type="Proteomes" id="UP001239019"/>
    </source>
</evidence>
<keyword evidence="2" id="KW-1185">Reference proteome</keyword>
<name>A0ABU0W3T8_9GAMM</name>
<sequence>MSFRRYLENKYTTASVMQEAIYRDQEMVVMLTSGPQDADLVRTWMRDYGLFQGITTQNRNAVVKQFLHFARQHERTGRQPSAADIEALFTELLTALHRQVPRSWVSASSKLLWCLYPQTAVIYDAFVHRALVVMQCLDNDLADFPRIGAAPRIGSEADIALAVRHYMNYYAMVHQLLSVHRELLNNLRNKYGVTYPYDIRIIDKVLWMIGNPRQAY</sequence>